<evidence type="ECO:0000313" key="1">
    <source>
        <dbReference type="EMBL" id="TFK57915.1"/>
    </source>
</evidence>
<reference evidence="1 2" key="1">
    <citation type="journal article" date="2019" name="Nat. Ecol. Evol.">
        <title>Megaphylogeny resolves global patterns of mushroom evolution.</title>
        <authorList>
            <person name="Varga T."/>
            <person name="Krizsan K."/>
            <person name="Foldi C."/>
            <person name="Dima B."/>
            <person name="Sanchez-Garcia M."/>
            <person name="Sanchez-Ramirez S."/>
            <person name="Szollosi G.J."/>
            <person name="Szarkandi J.G."/>
            <person name="Papp V."/>
            <person name="Albert L."/>
            <person name="Andreopoulos W."/>
            <person name="Angelini C."/>
            <person name="Antonin V."/>
            <person name="Barry K.W."/>
            <person name="Bougher N.L."/>
            <person name="Buchanan P."/>
            <person name="Buyck B."/>
            <person name="Bense V."/>
            <person name="Catcheside P."/>
            <person name="Chovatia M."/>
            <person name="Cooper J."/>
            <person name="Damon W."/>
            <person name="Desjardin D."/>
            <person name="Finy P."/>
            <person name="Geml J."/>
            <person name="Haridas S."/>
            <person name="Hughes K."/>
            <person name="Justo A."/>
            <person name="Karasinski D."/>
            <person name="Kautmanova I."/>
            <person name="Kiss B."/>
            <person name="Kocsube S."/>
            <person name="Kotiranta H."/>
            <person name="LaButti K.M."/>
            <person name="Lechner B.E."/>
            <person name="Liimatainen K."/>
            <person name="Lipzen A."/>
            <person name="Lukacs Z."/>
            <person name="Mihaltcheva S."/>
            <person name="Morgado L.N."/>
            <person name="Niskanen T."/>
            <person name="Noordeloos M.E."/>
            <person name="Ohm R.A."/>
            <person name="Ortiz-Santana B."/>
            <person name="Ovrebo C."/>
            <person name="Racz N."/>
            <person name="Riley R."/>
            <person name="Savchenko A."/>
            <person name="Shiryaev A."/>
            <person name="Soop K."/>
            <person name="Spirin V."/>
            <person name="Szebenyi C."/>
            <person name="Tomsovsky M."/>
            <person name="Tulloss R.E."/>
            <person name="Uehling J."/>
            <person name="Grigoriev I.V."/>
            <person name="Vagvolgyi C."/>
            <person name="Papp T."/>
            <person name="Martin F.M."/>
            <person name="Miettinen O."/>
            <person name="Hibbett D.S."/>
            <person name="Nagy L.G."/>
        </authorList>
    </citation>
    <scope>NUCLEOTIDE SEQUENCE [LARGE SCALE GENOMIC DNA]</scope>
    <source>
        <strain evidence="1 2">NL-1719</strain>
    </source>
</reference>
<gene>
    <name evidence="1" type="ORF">BDN72DRAFT_918946</name>
</gene>
<name>A0ACD2ZWW6_9AGAR</name>
<accession>A0ACD2ZWW6</accession>
<proteinExistence type="predicted"/>
<evidence type="ECO:0000313" key="2">
    <source>
        <dbReference type="Proteomes" id="UP000308600"/>
    </source>
</evidence>
<sequence>MGENKSAGLAFWKVQAITNPHLFLSTSTVTEDIGATPYGTNNTITTTTTTERTKTSPRHLSASSKNQTTTTYAVQTRTPVDLGVAGVFMGRDGMTTPQQHDHFKNPPPPITAVQRRLGFKLEAQRRVSLGRLDDLKSPSKMGRTNHLPNPNVFINDVGSMEAFNTSPLPRT</sequence>
<organism evidence="1 2">
    <name type="scientific">Pluteus cervinus</name>
    <dbReference type="NCBI Taxonomy" id="181527"/>
    <lineage>
        <taxon>Eukaryota</taxon>
        <taxon>Fungi</taxon>
        <taxon>Dikarya</taxon>
        <taxon>Basidiomycota</taxon>
        <taxon>Agaricomycotina</taxon>
        <taxon>Agaricomycetes</taxon>
        <taxon>Agaricomycetidae</taxon>
        <taxon>Agaricales</taxon>
        <taxon>Pluteineae</taxon>
        <taxon>Pluteaceae</taxon>
        <taxon>Pluteus</taxon>
    </lineage>
</organism>
<dbReference type="EMBL" id="ML209866">
    <property type="protein sequence ID" value="TFK57915.1"/>
    <property type="molecule type" value="Genomic_DNA"/>
</dbReference>
<keyword evidence="2" id="KW-1185">Reference proteome</keyword>
<dbReference type="Proteomes" id="UP000308600">
    <property type="component" value="Unassembled WGS sequence"/>
</dbReference>
<protein>
    <submittedName>
        <fullName evidence="1">Uncharacterized protein</fullName>
    </submittedName>
</protein>
<feature type="non-terminal residue" evidence="1">
    <location>
        <position position="171"/>
    </location>
</feature>